<name>A0A1V0SDK6_9VIRU</name>
<dbReference type="Gene3D" id="3.40.395.10">
    <property type="entry name" value="Adenoviral Proteinase, Chain A"/>
    <property type="match status" value="1"/>
</dbReference>
<dbReference type="GO" id="GO:0006508">
    <property type="term" value="P:proteolysis"/>
    <property type="evidence" value="ECO:0007669"/>
    <property type="project" value="UniProtKB-KW"/>
</dbReference>
<evidence type="ECO:0000256" key="2">
    <source>
        <dbReference type="ARBA" id="ARBA00022801"/>
    </source>
</evidence>
<keyword evidence="2" id="KW-0378">Hydrolase</keyword>
<sequence>MEDNIDMTYTITSEDLKPTNEKDYKCAPSKQFGNWSCIPLESLIAMADAFNIDNPNNTIKVNHEYAKTKPDKYKRYLLKQFKIKLKKCKDQICWTKQSFMKRLDKELKYDIQNNTFLPDGPSKGFEWLDSENIRKSMEQKEHIYPEFKSFGAVPYDFDNYKEYGTKNLDFQKDLIDKGKTKIGMVINLDRRGEPGSHWVALYSDFNSGECYYFDSYGLEPDISEREDDRKEITKFMNRISTFLKKIGKKPIITHSTMKHQRGGSECGVYSLSFIYRLLKGESFASITSKRVADEAVNQCRAFYFA</sequence>
<evidence type="ECO:0000313" key="4">
    <source>
        <dbReference type="EMBL" id="ARF09796.1"/>
    </source>
</evidence>
<dbReference type="Pfam" id="PF02902">
    <property type="entry name" value="Peptidase_C48"/>
    <property type="match status" value="1"/>
</dbReference>
<dbReference type="PROSITE" id="PS50600">
    <property type="entry name" value="ULP_PROTEASE"/>
    <property type="match status" value="1"/>
</dbReference>
<keyword evidence="1 4" id="KW-0645">Protease</keyword>
<dbReference type="InterPro" id="IPR038765">
    <property type="entry name" value="Papain-like_cys_pep_sf"/>
</dbReference>
<protein>
    <submittedName>
        <fullName evidence="4">Ulp1 protease</fullName>
    </submittedName>
</protein>
<proteinExistence type="predicted"/>
<accession>A0A1V0SDK6</accession>
<organism evidence="4">
    <name type="scientific">Indivirus ILV1</name>
    <dbReference type="NCBI Taxonomy" id="1977633"/>
    <lineage>
        <taxon>Viruses</taxon>
        <taxon>Varidnaviria</taxon>
        <taxon>Bamfordvirae</taxon>
        <taxon>Nucleocytoviricota</taxon>
        <taxon>Megaviricetes</taxon>
        <taxon>Imitervirales</taxon>
        <taxon>Mimiviridae</taxon>
        <taxon>Klosneuvirinae</taxon>
        <taxon>Indivirus</taxon>
    </lineage>
</organism>
<dbReference type="EMBL" id="KY684087">
    <property type="protein sequence ID" value="ARF09796.1"/>
    <property type="molecule type" value="Genomic_DNA"/>
</dbReference>
<reference evidence="4" key="1">
    <citation type="journal article" date="2017" name="Science">
        <title>Giant viruses with an expanded complement of translation system components.</title>
        <authorList>
            <person name="Schulz F."/>
            <person name="Yutin N."/>
            <person name="Ivanova N.N."/>
            <person name="Ortega D.R."/>
            <person name="Lee T.K."/>
            <person name="Vierheilig J."/>
            <person name="Daims H."/>
            <person name="Horn M."/>
            <person name="Wagner M."/>
            <person name="Jensen G.J."/>
            <person name="Kyrpides N.C."/>
            <person name="Koonin E.V."/>
            <person name="Woyke T."/>
        </authorList>
    </citation>
    <scope>NUCLEOTIDE SEQUENCE</scope>
    <source>
        <strain evidence="4">ILV1</strain>
    </source>
</reference>
<evidence type="ECO:0000256" key="1">
    <source>
        <dbReference type="ARBA" id="ARBA00022670"/>
    </source>
</evidence>
<gene>
    <name evidence="4" type="ORF">Indivirus_3_45</name>
</gene>
<dbReference type="GO" id="GO:0008234">
    <property type="term" value="F:cysteine-type peptidase activity"/>
    <property type="evidence" value="ECO:0007669"/>
    <property type="project" value="InterPro"/>
</dbReference>
<dbReference type="SUPFAM" id="SSF54001">
    <property type="entry name" value="Cysteine proteinases"/>
    <property type="match status" value="1"/>
</dbReference>
<feature type="domain" description="Ubiquitin-like protease family profile" evidence="3">
    <location>
        <begin position="9"/>
        <end position="277"/>
    </location>
</feature>
<evidence type="ECO:0000259" key="3">
    <source>
        <dbReference type="PROSITE" id="PS50600"/>
    </source>
</evidence>
<dbReference type="InterPro" id="IPR003653">
    <property type="entry name" value="Peptidase_C48_C"/>
</dbReference>